<evidence type="ECO:0000256" key="1">
    <source>
        <dbReference type="ARBA" id="ARBA00023015"/>
    </source>
</evidence>
<dbReference type="EMBL" id="CP003243">
    <property type="protein sequence ID" value="AFC99597.1"/>
    <property type="molecule type" value="Genomic_DNA"/>
</dbReference>
<feature type="region of interest" description="Disordered" evidence="4">
    <location>
        <begin position="212"/>
        <end position="237"/>
    </location>
</feature>
<dbReference type="KEGG" id="mez:Mtc_0836"/>
<dbReference type="eggNOG" id="arCOG01686">
    <property type="taxonomic scope" value="Archaea"/>
</dbReference>
<protein>
    <submittedName>
        <fullName evidence="7">Transcriptional regulator, TrmB</fullName>
    </submittedName>
</protein>
<dbReference type="InterPro" id="IPR036388">
    <property type="entry name" value="WH-like_DNA-bd_sf"/>
</dbReference>
<dbReference type="InterPro" id="IPR051011">
    <property type="entry name" value="Metal_resp_trans_reg"/>
</dbReference>
<dbReference type="InterPro" id="IPR001845">
    <property type="entry name" value="HTH_ArsR_DNA-bd_dom"/>
</dbReference>
<dbReference type="AlphaFoldDB" id="H8IAC3"/>
<dbReference type="InterPro" id="IPR036390">
    <property type="entry name" value="WH_DNA-bd_sf"/>
</dbReference>
<dbReference type="GO" id="GO:0003700">
    <property type="term" value="F:DNA-binding transcription factor activity"/>
    <property type="evidence" value="ECO:0007669"/>
    <property type="project" value="InterPro"/>
</dbReference>
<dbReference type="Pfam" id="PF12840">
    <property type="entry name" value="HTH_20"/>
    <property type="match status" value="1"/>
</dbReference>
<evidence type="ECO:0000256" key="2">
    <source>
        <dbReference type="ARBA" id="ARBA00023125"/>
    </source>
</evidence>
<dbReference type="Pfam" id="PF24267">
    <property type="entry name" value="HVO_1552_C"/>
    <property type="match status" value="1"/>
</dbReference>
<dbReference type="CDD" id="cd00090">
    <property type="entry name" value="HTH_ARSR"/>
    <property type="match status" value="1"/>
</dbReference>
<keyword evidence="5" id="KW-1133">Transmembrane helix</keyword>
<dbReference type="GeneID" id="11970732"/>
<evidence type="ECO:0000259" key="6">
    <source>
        <dbReference type="SMART" id="SM00418"/>
    </source>
</evidence>
<keyword evidence="3" id="KW-0804">Transcription</keyword>
<feature type="transmembrane region" description="Helical" evidence="5">
    <location>
        <begin position="111"/>
        <end position="130"/>
    </location>
</feature>
<organism evidence="7 8">
    <name type="scientific">Methanocella conradii (strain DSM 24694 / JCM 17849 / CGMCC 1.5162 / HZ254)</name>
    <dbReference type="NCBI Taxonomy" id="1041930"/>
    <lineage>
        <taxon>Archaea</taxon>
        <taxon>Methanobacteriati</taxon>
        <taxon>Methanobacteriota</taxon>
        <taxon>Stenosarchaea group</taxon>
        <taxon>Methanomicrobia</taxon>
        <taxon>Methanocellales</taxon>
        <taxon>Methanocellaceae</taxon>
        <taxon>Methanocella</taxon>
    </lineage>
</organism>
<gene>
    <name evidence="7" type="ordered locus">Mtc_0836</name>
</gene>
<evidence type="ECO:0000313" key="8">
    <source>
        <dbReference type="Proteomes" id="UP000005233"/>
    </source>
</evidence>
<accession>H8IAC3</accession>
<proteinExistence type="predicted"/>
<feature type="domain" description="HTH arsR-type" evidence="6">
    <location>
        <begin position="17"/>
        <end position="90"/>
    </location>
</feature>
<evidence type="ECO:0000256" key="3">
    <source>
        <dbReference type="ARBA" id="ARBA00023163"/>
    </source>
</evidence>
<keyword evidence="1" id="KW-0805">Transcription regulation</keyword>
<dbReference type="STRING" id="1041930.Mtc_0836"/>
<name>H8IAC3_METCZ</name>
<evidence type="ECO:0000313" key="7">
    <source>
        <dbReference type="EMBL" id="AFC99597.1"/>
    </source>
</evidence>
<dbReference type="PANTHER" id="PTHR43132:SF2">
    <property type="entry name" value="ARSENICAL RESISTANCE OPERON REPRESSOR ARSR-RELATED"/>
    <property type="match status" value="1"/>
</dbReference>
<dbReference type="SMART" id="SM00418">
    <property type="entry name" value="HTH_ARSR"/>
    <property type="match status" value="1"/>
</dbReference>
<dbReference type="SUPFAM" id="SSF46785">
    <property type="entry name" value="Winged helix' DNA-binding domain"/>
    <property type="match status" value="1"/>
</dbReference>
<dbReference type="Proteomes" id="UP000005233">
    <property type="component" value="Chromosome"/>
</dbReference>
<reference evidence="7 8" key="1">
    <citation type="journal article" date="2012" name="J. Bacteriol.">
        <title>Complete genome sequence of a thermophilic methanogen, Methanocella conradii HZ254, isolated from Chinese rice field soil.</title>
        <authorList>
            <person name="Lu Z."/>
            <person name="Lu Y."/>
        </authorList>
    </citation>
    <scope>NUCLEOTIDE SEQUENCE [LARGE SCALE GENOMIC DNA]</scope>
    <source>
        <strain evidence="8">DSM 24694 / JCM 17849 / CGMCC 1.5162 / HZ254</strain>
    </source>
</reference>
<dbReference type="PANTHER" id="PTHR43132">
    <property type="entry name" value="ARSENICAL RESISTANCE OPERON REPRESSOR ARSR-RELATED"/>
    <property type="match status" value="1"/>
</dbReference>
<keyword evidence="2" id="KW-0238">DNA-binding</keyword>
<evidence type="ECO:0000256" key="4">
    <source>
        <dbReference type="SAM" id="MobiDB-lite"/>
    </source>
</evidence>
<dbReference type="Gene3D" id="1.10.10.10">
    <property type="entry name" value="Winged helix-like DNA-binding domain superfamily/Winged helix DNA-binding domain"/>
    <property type="match status" value="1"/>
</dbReference>
<evidence type="ECO:0000256" key="5">
    <source>
        <dbReference type="SAM" id="Phobius"/>
    </source>
</evidence>
<feature type="transmembrane region" description="Helical" evidence="5">
    <location>
        <begin position="182"/>
        <end position="201"/>
    </location>
</feature>
<dbReference type="InterPro" id="IPR056525">
    <property type="entry name" value="HVO_1552_C"/>
</dbReference>
<keyword evidence="5" id="KW-0472">Membrane</keyword>
<dbReference type="HOGENOM" id="CLU_068197_1_0_2"/>
<dbReference type="OrthoDB" id="11368at2157"/>
<dbReference type="RefSeq" id="WP_014405436.1">
    <property type="nucleotide sequence ID" value="NC_017034.1"/>
</dbReference>
<dbReference type="InterPro" id="IPR011991">
    <property type="entry name" value="ArsR-like_HTH"/>
</dbReference>
<keyword evidence="5" id="KW-0812">Transmembrane</keyword>
<dbReference type="GO" id="GO:0003677">
    <property type="term" value="F:DNA binding"/>
    <property type="evidence" value="ECO:0007669"/>
    <property type="project" value="UniProtKB-KW"/>
</dbReference>
<sequence length="237" mass="25271">MDDEKFLVVPLGKKSKAITQTVSNDTAMEIMELLADGPLSTSKVAERLGIPLTTAQYNIEKLMEAGLVKVARTKYSEKGREVKLYEAYNRAIIILPGKSGAGAALDALKRCLVLLPIIAVISAAVEYLMSSYFGAVPYEMGAAGEPMLRVASSPVPAYAPKAAPSLDQAAQGAPALLQHPGVIFFAGCLLAIFLIMVMEYFRYKKMPGPWKRSTPTALAGRGDEGRDDDSGGSGGQQ</sequence>
<keyword evidence="8" id="KW-1185">Reference proteome</keyword>